<protein>
    <submittedName>
        <fullName evidence="2">Uncharacterized protein</fullName>
    </submittedName>
</protein>
<accession>A0A2N8NXL6</accession>
<dbReference type="RefSeq" id="WP_102918285.1">
    <property type="nucleotide sequence ID" value="NZ_JACHJF010000012.1"/>
</dbReference>
<dbReference type="OrthoDB" id="5195453at2"/>
<dbReference type="EMBL" id="JACHJF010000012">
    <property type="protein sequence ID" value="MBB5120567.1"/>
    <property type="molecule type" value="Genomic_DNA"/>
</dbReference>
<dbReference type="EMBL" id="LGUI01000003">
    <property type="protein sequence ID" value="PNE33507.1"/>
    <property type="molecule type" value="Genomic_DNA"/>
</dbReference>
<dbReference type="Proteomes" id="UP000235945">
    <property type="component" value="Unassembled WGS sequence"/>
</dbReference>
<evidence type="ECO:0000313" key="3">
    <source>
        <dbReference type="Proteomes" id="UP000235945"/>
    </source>
</evidence>
<keyword evidence="3" id="KW-1185">Reference proteome</keyword>
<sequence>MSEYHLWLAAVPAPVPEDEARIYWNLKDLPTPVLDGALERAAFLHVGSWRDEHQSDEPRSGRCPARRIFERIFFLGTIDRYRAPLLDTRLRDELLRLHAPRPGDLPAPAADADALAAFLTAHLGRYLLPEESPPSLGGAE</sequence>
<comment type="caution">
    <text evidence="2">The sequence shown here is derived from an EMBL/GenBank/DDBJ whole genome shotgun (WGS) entry which is preliminary data.</text>
</comment>
<evidence type="ECO:0000313" key="4">
    <source>
        <dbReference type="Proteomes" id="UP000528608"/>
    </source>
</evidence>
<evidence type="ECO:0000313" key="1">
    <source>
        <dbReference type="EMBL" id="MBB5120567.1"/>
    </source>
</evidence>
<reference evidence="2" key="2">
    <citation type="submission" date="2015-07" db="EMBL/GenBank/DDBJ databases">
        <authorList>
            <person name="Noorani M."/>
        </authorList>
    </citation>
    <scope>NUCLEOTIDE SEQUENCE [LARGE SCALE GENOMIC DNA]</scope>
    <source>
        <strain evidence="2">ATCC 27428</strain>
    </source>
</reference>
<dbReference type="AlphaFoldDB" id="A0A2N8NXL6"/>
<name>A0A2N8NXL6_STREU</name>
<reference evidence="3" key="1">
    <citation type="submission" date="2015-07" db="EMBL/GenBank/DDBJ databases">
        <authorList>
            <person name="Graham D.E."/>
            <person name="Giannone R.J."/>
            <person name="Gulvik C.A."/>
            <person name="Hettich R.L."/>
            <person name="Klingeman D.M."/>
            <person name="Mahan K.M."/>
            <person name="Parry R.J."/>
            <person name="Spain J.C."/>
        </authorList>
    </citation>
    <scope>NUCLEOTIDE SEQUENCE [LARGE SCALE GENOMIC DNA]</scope>
    <source>
        <strain evidence="3">ATCC 27428</strain>
    </source>
</reference>
<proteinExistence type="predicted"/>
<organism evidence="2 3">
    <name type="scientific">Streptomyces eurocidicus</name>
    <name type="common">Streptoverticillium eurocidicus</name>
    <dbReference type="NCBI Taxonomy" id="66423"/>
    <lineage>
        <taxon>Bacteria</taxon>
        <taxon>Bacillati</taxon>
        <taxon>Actinomycetota</taxon>
        <taxon>Actinomycetes</taxon>
        <taxon>Kitasatosporales</taxon>
        <taxon>Streptomycetaceae</taxon>
        <taxon>Streptomyces</taxon>
    </lineage>
</organism>
<reference evidence="1 4" key="3">
    <citation type="submission" date="2020-08" db="EMBL/GenBank/DDBJ databases">
        <title>Genomic Encyclopedia of Type Strains, Phase III (KMG-III): the genomes of soil and plant-associated and newly described type strains.</title>
        <authorList>
            <person name="Whitman W."/>
        </authorList>
    </citation>
    <scope>NUCLEOTIDE SEQUENCE [LARGE SCALE GENOMIC DNA]</scope>
    <source>
        <strain evidence="1 4">CECT 3259</strain>
    </source>
</reference>
<gene>
    <name evidence="2" type="ORF">AF335_11600</name>
    <name evidence="1" type="ORF">FHS36_004009</name>
</gene>
<dbReference type="Proteomes" id="UP000528608">
    <property type="component" value="Unassembled WGS sequence"/>
</dbReference>
<evidence type="ECO:0000313" key="2">
    <source>
        <dbReference type="EMBL" id="PNE33507.1"/>
    </source>
</evidence>